<keyword evidence="7" id="KW-1185">Reference proteome</keyword>
<dbReference type="PANTHER" id="PTHR45138:SF9">
    <property type="entry name" value="DIGUANYLATE CYCLASE DGCM-RELATED"/>
    <property type="match status" value="1"/>
</dbReference>
<evidence type="ECO:0000256" key="1">
    <source>
        <dbReference type="ARBA" id="ARBA00012528"/>
    </source>
</evidence>
<dbReference type="GO" id="GO:0043709">
    <property type="term" value="P:cell adhesion involved in single-species biofilm formation"/>
    <property type="evidence" value="ECO:0007669"/>
    <property type="project" value="TreeGrafter"/>
</dbReference>
<dbReference type="NCBIfam" id="TIGR00254">
    <property type="entry name" value="GGDEF"/>
    <property type="match status" value="1"/>
</dbReference>
<accession>A0A222G8B9</accession>
<reference evidence="6 7" key="1">
    <citation type="submission" date="2017-08" db="EMBL/GenBank/DDBJ databases">
        <title>Complete genome of Colwellia sp. NB097-1, a psychrophile bacterium ioslated from Bering Sea.</title>
        <authorList>
            <person name="Chen X."/>
        </authorList>
    </citation>
    <scope>NUCLEOTIDE SEQUENCE [LARGE SCALE GENOMIC DNA]</scope>
    <source>
        <strain evidence="6 7">NB097-1</strain>
    </source>
</reference>
<evidence type="ECO:0000259" key="4">
    <source>
        <dbReference type="PROSITE" id="PS50110"/>
    </source>
</evidence>
<dbReference type="EMBL" id="CP020465">
    <property type="protein sequence ID" value="ASP47853.1"/>
    <property type="molecule type" value="Genomic_DNA"/>
</dbReference>
<dbReference type="SMART" id="SM00267">
    <property type="entry name" value="GGDEF"/>
    <property type="match status" value="1"/>
</dbReference>
<dbReference type="PROSITE" id="PS50887">
    <property type="entry name" value="GGDEF"/>
    <property type="match status" value="1"/>
</dbReference>
<dbReference type="GO" id="GO:1902201">
    <property type="term" value="P:negative regulation of bacterial-type flagellum-dependent cell motility"/>
    <property type="evidence" value="ECO:0007669"/>
    <property type="project" value="TreeGrafter"/>
</dbReference>
<dbReference type="InterPro" id="IPR043128">
    <property type="entry name" value="Rev_trsase/Diguanyl_cyclase"/>
</dbReference>
<dbReference type="InterPro" id="IPR029787">
    <property type="entry name" value="Nucleotide_cyclase"/>
</dbReference>
<comment type="catalytic activity">
    <reaction evidence="2">
        <text>2 GTP = 3',3'-c-di-GMP + 2 diphosphate</text>
        <dbReference type="Rhea" id="RHEA:24898"/>
        <dbReference type="ChEBI" id="CHEBI:33019"/>
        <dbReference type="ChEBI" id="CHEBI:37565"/>
        <dbReference type="ChEBI" id="CHEBI:58805"/>
        <dbReference type="EC" id="2.7.7.65"/>
    </reaction>
</comment>
<dbReference type="OrthoDB" id="9812260at2"/>
<dbReference type="Pfam" id="PF00072">
    <property type="entry name" value="Response_reg"/>
    <property type="match status" value="1"/>
</dbReference>
<dbReference type="SMART" id="SM00448">
    <property type="entry name" value="REC"/>
    <property type="match status" value="1"/>
</dbReference>
<dbReference type="Proteomes" id="UP000202259">
    <property type="component" value="Chromosome"/>
</dbReference>
<organism evidence="6 7">
    <name type="scientific">Cognaticolwellia beringensis</name>
    <dbReference type="NCBI Taxonomy" id="1967665"/>
    <lineage>
        <taxon>Bacteria</taxon>
        <taxon>Pseudomonadati</taxon>
        <taxon>Pseudomonadota</taxon>
        <taxon>Gammaproteobacteria</taxon>
        <taxon>Alteromonadales</taxon>
        <taxon>Colwelliaceae</taxon>
        <taxon>Cognaticolwellia</taxon>
    </lineage>
</organism>
<dbReference type="InterPro" id="IPR050469">
    <property type="entry name" value="Diguanylate_Cyclase"/>
</dbReference>
<evidence type="ECO:0000256" key="3">
    <source>
        <dbReference type="PROSITE-ProRule" id="PRU00169"/>
    </source>
</evidence>
<feature type="modified residue" description="4-aspartylphosphate" evidence="3">
    <location>
        <position position="66"/>
    </location>
</feature>
<protein>
    <recommendedName>
        <fullName evidence="1">diguanylate cyclase</fullName>
        <ecNumber evidence="1">2.7.7.65</ecNumber>
    </recommendedName>
</protein>
<evidence type="ECO:0000256" key="2">
    <source>
        <dbReference type="ARBA" id="ARBA00034247"/>
    </source>
</evidence>
<evidence type="ECO:0000313" key="6">
    <source>
        <dbReference type="EMBL" id="ASP47853.1"/>
    </source>
</evidence>
<proteinExistence type="predicted"/>
<evidence type="ECO:0000313" key="7">
    <source>
        <dbReference type="Proteomes" id="UP000202259"/>
    </source>
</evidence>
<dbReference type="InterPro" id="IPR000160">
    <property type="entry name" value="GGDEF_dom"/>
</dbReference>
<evidence type="ECO:0000259" key="5">
    <source>
        <dbReference type="PROSITE" id="PS50887"/>
    </source>
</evidence>
<dbReference type="EC" id="2.7.7.65" evidence="1"/>
<sequence length="325" mass="37378">MPQFNMEERRRANEQRYTILCIDDESVNLKVLASIFKDHYNVVACKSAKQGFQHALQENPDIILLDILMPEEDGFELMIKLKLHPKLTNIPVIFITGLQDVKNEEKGLKLGACDYIQKPFNSSIVRARVNTHLEIIRQRNLLKKFALFDSLTELPNRRKWLQDSTESWLLAKQAQSTMVYGIIDVDHFKKYNDHYGHHQGDLVLRKIANTIKRQLYDYHGAIFRCGGEEFYFYFPVSKSFTASTVLSACLNSITELAIPHHAVNNTYHVSVSIGAVQLIPNKNISIEQVIQQADERLYSVKNDSRNAFSLLELDLNNQKIPLDVS</sequence>
<dbReference type="Gene3D" id="3.40.50.2300">
    <property type="match status" value="1"/>
</dbReference>
<dbReference type="KEGG" id="cber:B5D82_08845"/>
<feature type="domain" description="Response regulatory" evidence="4">
    <location>
        <begin position="18"/>
        <end position="133"/>
    </location>
</feature>
<feature type="domain" description="GGDEF" evidence="5">
    <location>
        <begin position="176"/>
        <end position="313"/>
    </location>
</feature>
<dbReference type="SUPFAM" id="SSF55073">
    <property type="entry name" value="Nucleotide cyclase"/>
    <property type="match status" value="1"/>
</dbReference>
<dbReference type="InterPro" id="IPR011006">
    <property type="entry name" value="CheY-like_superfamily"/>
</dbReference>
<dbReference type="PANTHER" id="PTHR45138">
    <property type="entry name" value="REGULATORY COMPONENTS OF SENSORY TRANSDUCTION SYSTEM"/>
    <property type="match status" value="1"/>
</dbReference>
<dbReference type="Gene3D" id="3.30.70.270">
    <property type="match status" value="1"/>
</dbReference>
<dbReference type="GO" id="GO:0005886">
    <property type="term" value="C:plasma membrane"/>
    <property type="evidence" value="ECO:0007669"/>
    <property type="project" value="TreeGrafter"/>
</dbReference>
<name>A0A222G8B9_9GAMM</name>
<gene>
    <name evidence="6" type="ORF">B5D82_08845</name>
</gene>
<dbReference type="RefSeq" id="WP_081150889.1">
    <property type="nucleotide sequence ID" value="NZ_CP020465.1"/>
</dbReference>
<dbReference type="GO" id="GO:0000160">
    <property type="term" value="P:phosphorelay signal transduction system"/>
    <property type="evidence" value="ECO:0007669"/>
    <property type="project" value="InterPro"/>
</dbReference>
<keyword evidence="3" id="KW-0597">Phosphoprotein</keyword>
<dbReference type="Pfam" id="PF00990">
    <property type="entry name" value="GGDEF"/>
    <property type="match status" value="1"/>
</dbReference>
<dbReference type="CDD" id="cd01949">
    <property type="entry name" value="GGDEF"/>
    <property type="match status" value="1"/>
</dbReference>
<dbReference type="AlphaFoldDB" id="A0A222G8B9"/>
<dbReference type="SUPFAM" id="SSF52172">
    <property type="entry name" value="CheY-like"/>
    <property type="match status" value="1"/>
</dbReference>
<dbReference type="InterPro" id="IPR001789">
    <property type="entry name" value="Sig_transdc_resp-reg_receiver"/>
</dbReference>
<dbReference type="PROSITE" id="PS50110">
    <property type="entry name" value="RESPONSE_REGULATORY"/>
    <property type="match status" value="1"/>
</dbReference>
<dbReference type="GO" id="GO:0052621">
    <property type="term" value="F:diguanylate cyclase activity"/>
    <property type="evidence" value="ECO:0007669"/>
    <property type="project" value="UniProtKB-EC"/>
</dbReference>